<sequence>MKQFANVIREYTIWVRSFRIVNVLLPYHLYILFGGLGVLLLNDILIQLDASISLLYPIGHYSFLAGIFLTLAAEHKKYLPYALWGYVFYVLFPFKSFSLYQIIESVIYIAAGYHFMKFEAAEWSNNHSLNS</sequence>
<organism evidence="2 3">
    <name type="scientific">Paenibacillus thermoaerophilus</name>
    <dbReference type="NCBI Taxonomy" id="1215385"/>
    <lineage>
        <taxon>Bacteria</taxon>
        <taxon>Bacillati</taxon>
        <taxon>Bacillota</taxon>
        <taxon>Bacilli</taxon>
        <taxon>Bacillales</taxon>
        <taxon>Paenibacillaceae</taxon>
        <taxon>Paenibacillus</taxon>
    </lineage>
</organism>
<comment type="caution">
    <text evidence="2">The sequence shown here is derived from an EMBL/GenBank/DDBJ whole genome shotgun (WGS) entry which is preliminary data.</text>
</comment>
<keyword evidence="1" id="KW-0812">Transmembrane</keyword>
<proteinExistence type="predicted"/>
<feature type="transmembrane region" description="Helical" evidence="1">
    <location>
        <begin position="20"/>
        <end position="41"/>
    </location>
</feature>
<reference evidence="3" key="1">
    <citation type="journal article" date="2019" name="Int. J. Syst. Evol. Microbiol.">
        <title>The Global Catalogue of Microorganisms (GCM) 10K type strain sequencing project: providing services to taxonomists for standard genome sequencing and annotation.</title>
        <authorList>
            <consortium name="The Broad Institute Genomics Platform"/>
            <consortium name="The Broad Institute Genome Sequencing Center for Infectious Disease"/>
            <person name="Wu L."/>
            <person name="Ma J."/>
        </authorList>
    </citation>
    <scope>NUCLEOTIDE SEQUENCE [LARGE SCALE GENOMIC DNA]</scope>
    <source>
        <strain evidence="3">JCM 18657</strain>
    </source>
</reference>
<dbReference type="Proteomes" id="UP001596528">
    <property type="component" value="Unassembled WGS sequence"/>
</dbReference>
<dbReference type="EMBL" id="JBHTGQ010000021">
    <property type="protein sequence ID" value="MFC7750217.1"/>
    <property type="molecule type" value="Genomic_DNA"/>
</dbReference>
<evidence type="ECO:0000313" key="2">
    <source>
        <dbReference type="EMBL" id="MFC7750217.1"/>
    </source>
</evidence>
<gene>
    <name evidence="2" type="ORF">ACFQWB_09785</name>
</gene>
<keyword evidence="3" id="KW-1185">Reference proteome</keyword>
<feature type="transmembrane region" description="Helical" evidence="1">
    <location>
        <begin position="78"/>
        <end position="94"/>
    </location>
</feature>
<evidence type="ECO:0000256" key="1">
    <source>
        <dbReference type="SAM" id="Phobius"/>
    </source>
</evidence>
<keyword evidence="1" id="KW-0472">Membrane</keyword>
<name>A0ABW2V245_9BACL</name>
<protein>
    <submittedName>
        <fullName evidence="2">Uncharacterized protein</fullName>
    </submittedName>
</protein>
<keyword evidence="1" id="KW-1133">Transmembrane helix</keyword>
<accession>A0ABW2V245</accession>
<dbReference type="RefSeq" id="WP_138790016.1">
    <property type="nucleotide sequence ID" value="NZ_JBHTGQ010000021.1"/>
</dbReference>
<feature type="transmembrane region" description="Helical" evidence="1">
    <location>
        <begin position="53"/>
        <end position="72"/>
    </location>
</feature>
<evidence type="ECO:0000313" key="3">
    <source>
        <dbReference type="Proteomes" id="UP001596528"/>
    </source>
</evidence>